<dbReference type="EMBL" id="MU004293">
    <property type="protein sequence ID" value="KAF2661501.1"/>
    <property type="molecule type" value="Genomic_DNA"/>
</dbReference>
<gene>
    <name evidence="4" type="ORF">K491DRAFT_647271</name>
</gene>
<evidence type="ECO:0000256" key="2">
    <source>
        <dbReference type="ARBA" id="ARBA00023002"/>
    </source>
</evidence>
<proteinExistence type="predicted"/>
<name>A0A6A6TQA6_9PLEO</name>
<organism evidence="4 5">
    <name type="scientific">Lophiostoma macrostomum CBS 122681</name>
    <dbReference type="NCBI Taxonomy" id="1314788"/>
    <lineage>
        <taxon>Eukaryota</taxon>
        <taxon>Fungi</taxon>
        <taxon>Dikarya</taxon>
        <taxon>Ascomycota</taxon>
        <taxon>Pezizomycotina</taxon>
        <taxon>Dothideomycetes</taxon>
        <taxon>Pleosporomycetidae</taxon>
        <taxon>Pleosporales</taxon>
        <taxon>Lophiostomataceae</taxon>
        <taxon>Lophiostoma</taxon>
    </lineage>
</organism>
<dbReference type="Proteomes" id="UP000799324">
    <property type="component" value="Unassembled WGS sequence"/>
</dbReference>
<dbReference type="Gene3D" id="3.90.25.10">
    <property type="entry name" value="UDP-galactose 4-epimerase, domain 1"/>
    <property type="match status" value="1"/>
</dbReference>
<dbReference type="Gene3D" id="3.40.50.720">
    <property type="entry name" value="NAD(P)-binding Rossmann-like Domain"/>
    <property type="match status" value="1"/>
</dbReference>
<dbReference type="GO" id="GO:0016491">
    <property type="term" value="F:oxidoreductase activity"/>
    <property type="evidence" value="ECO:0007669"/>
    <property type="project" value="UniProtKB-KW"/>
</dbReference>
<dbReference type="OrthoDB" id="419598at2759"/>
<protein>
    <submittedName>
        <fullName evidence="4">NAD(P)-binding protein</fullName>
    </submittedName>
</protein>
<evidence type="ECO:0000313" key="5">
    <source>
        <dbReference type="Proteomes" id="UP000799324"/>
    </source>
</evidence>
<evidence type="ECO:0000256" key="1">
    <source>
        <dbReference type="ARBA" id="ARBA00022857"/>
    </source>
</evidence>
<dbReference type="InterPro" id="IPR036291">
    <property type="entry name" value="NAD(P)-bd_dom_sf"/>
</dbReference>
<dbReference type="InterPro" id="IPR008030">
    <property type="entry name" value="NmrA-like"/>
</dbReference>
<keyword evidence="5" id="KW-1185">Reference proteome</keyword>
<dbReference type="PANTHER" id="PTHR47706:SF11">
    <property type="entry name" value="ISOFLAVONE REDUCTASE FAMILY PROTEIN (AFU_ORTHOLOGUE AFUA_1G12510)"/>
    <property type="match status" value="1"/>
</dbReference>
<keyword evidence="2" id="KW-0560">Oxidoreductase</keyword>
<evidence type="ECO:0000259" key="3">
    <source>
        <dbReference type="Pfam" id="PF05368"/>
    </source>
</evidence>
<dbReference type="Pfam" id="PF05368">
    <property type="entry name" value="NmrA"/>
    <property type="match status" value="1"/>
</dbReference>
<keyword evidence="1" id="KW-0521">NADP</keyword>
<sequence>MAGDNPLPKKILLFGATGVIGKYILDALVASKSSFEKIGIFTSPGTAENKKADLDELKQKGVEVVVGDVNSEEDIKKAYEAYDTVVSALGRNVILTQIPLISLAEASSTIHTFYPSEYGTDIEYGPSSVNEPPHQRKLQVRKHIRGNVKRLNITYLVTGPYSDLYLGKMRGNASKTGTFDPKEKEAVLLGTGNERVSFTTMADVGKLLVAALETRRTSSPRTLKVNSFTTTSNEIIAEFEKQTGAKWEVSYTSLDELKRLEKEAYDQDSPLATVYTLRRIWTEGGTLYNERDNGKIGEPETETLEQQVKLVLEKETSAFQSGEL</sequence>
<reference evidence="4" key="1">
    <citation type="journal article" date="2020" name="Stud. Mycol.">
        <title>101 Dothideomycetes genomes: a test case for predicting lifestyles and emergence of pathogens.</title>
        <authorList>
            <person name="Haridas S."/>
            <person name="Albert R."/>
            <person name="Binder M."/>
            <person name="Bloem J."/>
            <person name="Labutti K."/>
            <person name="Salamov A."/>
            <person name="Andreopoulos B."/>
            <person name="Baker S."/>
            <person name="Barry K."/>
            <person name="Bills G."/>
            <person name="Bluhm B."/>
            <person name="Cannon C."/>
            <person name="Castanera R."/>
            <person name="Culley D."/>
            <person name="Daum C."/>
            <person name="Ezra D."/>
            <person name="Gonzalez J."/>
            <person name="Henrissat B."/>
            <person name="Kuo A."/>
            <person name="Liang C."/>
            <person name="Lipzen A."/>
            <person name="Lutzoni F."/>
            <person name="Magnuson J."/>
            <person name="Mondo S."/>
            <person name="Nolan M."/>
            <person name="Ohm R."/>
            <person name="Pangilinan J."/>
            <person name="Park H.-J."/>
            <person name="Ramirez L."/>
            <person name="Alfaro M."/>
            <person name="Sun H."/>
            <person name="Tritt A."/>
            <person name="Yoshinaga Y."/>
            <person name="Zwiers L.-H."/>
            <person name="Turgeon B."/>
            <person name="Goodwin S."/>
            <person name="Spatafora J."/>
            <person name="Crous P."/>
            <person name="Grigoriev I."/>
        </authorList>
    </citation>
    <scope>NUCLEOTIDE SEQUENCE</scope>
    <source>
        <strain evidence="4">CBS 122681</strain>
    </source>
</reference>
<dbReference type="InterPro" id="IPR051609">
    <property type="entry name" value="NmrA/Isoflavone_reductase-like"/>
</dbReference>
<dbReference type="AlphaFoldDB" id="A0A6A6TQA6"/>
<evidence type="ECO:0000313" key="4">
    <source>
        <dbReference type="EMBL" id="KAF2661501.1"/>
    </source>
</evidence>
<dbReference type="SUPFAM" id="SSF51735">
    <property type="entry name" value="NAD(P)-binding Rossmann-fold domains"/>
    <property type="match status" value="1"/>
</dbReference>
<feature type="domain" description="NmrA-like" evidence="3">
    <location>
        <begin position="9"/>
        <end position="259"/>
    </location>
</feature>
<dbReference type="PANTHER" id="PTHR47706">
    <property type="entry name" value="NMRA-LIKE FAMILY PROTEIN"/>
    <property type="match status" value="1"/>
</dbReference>
<accession>A0A6A6TQA6</accession>